<comment type="caution">
    <text evidence="1">The sequence shown here is derived from an EMBL/GenBank/DDBJ whole genome shotgun (WGS) entry which is preliminary data.</text>
</comment>
<dbReference type="AlphaFoldDB" id="A0A8H6YBW7"/>
<reference evidence="1" key="1">
    <citation type="submission" date="2020-05" db="EMBL/GenBank/DDBJ databases">
        <title>Mycena genomes resolve the evolution of fungal bioluminescence.</title>
        <authorList>
            <person name="Tsai I.J."/>
        </authorList>
    </citation>
    <scope>NUCLEOTIDE SEQUENCE</scope>
    <source>
        <strain evidence="1">160909Yilan</strain>
    </source>
</reference>
<sequence>MSLADPPFANQLNTDYVPSDSEILEIRALLVGPADELAGMDARIKELEIALNQLREQRASLNGPIDAHRALISPIRRIPQDILLAIFFACLPSEHNAVTTLPKRL</sequence>
<keyword evidence="2" id="KW-1185">Reference proteome</keyword>
<proteinExistence type="predicted"/>
<name>A0A8H6YBW7_9AGAR</name>
<gene>
    <name evidence="1" type="ORF">MSAN_01472200</name>
</gene>
<organism evidence="1 2">
    <name type="scientific">Mycena sanguinolenta</name>
    <dbReference type="NCBI Taxonomy" id="230812"/>
    <lineage>
        <taxon>Eukaryota</taxon>
        <taxon>Fungi</taxon>
        <taxon>Dikarya</taxon>
        <taxon>Basidiomycota</taxon>
        <taxon>Agaricomycotina</taxon>
        <taxon>Agaricomycetes</taxon>
        <taxon>Agaricomycetidae</taxon>
        <taxon>Agaricales</taxon>
        <taxon>Marasmiineae</taxon>
        <taxon>Mycenaceae</taxon>
        <taxon>Mycena</taxon>
    </lineage>
</organism>
<dbReference type="EMBL" id="JACAZH010000011">
    <property type="protein sequence ID" value="KAF7355551.1"/>
    <property type="molecule type" value="Genomic_DNA"/>
</dbReference>
<accession>A0A8H6YBW7</accession>
<evidence type="ECO:0000313" key="1">
    <source>
        <dbReference type="EMBL" id="KAF7355551.1"/>
    </source>
</evidence>
<dbReference type="OrthoDB" id="3248197at2759"/>
<dbReference type="Proteomes" id="UP000623467">
    <property type="component" value="Unassembled WGS sequence"/>
</dbReference>
<evidence type="ECO:0000313" key="2">
    <source>
        <dbReference type="Proteomes" id="UP000623467"/>
    </source>
</evidence>
<protein>
    <submittedName>
        <fullName evidence="1">Uncharacterized protein</fullName>
    </submittedName>
</protein>